<evidence type="ECO:0000313" key="2">
    <source>
        <dbReference type="EMBL" id="MFC3574862.1"/>
    </source>
</evidence>
<keyword evidence="3" id="KW-1185">Reference proteome</keyword>
<dbReference type="InterPro" id="IPR032710">
    <property type="entry name" value="NTF2-like_dom_sf"/>
</dbReference>
<protein>
    <submittedName>
        <fullName evidence="2">Nuclear transport factor 2 family protein</fullName>
    </submittedName>
</protein>
<dbReference type="RefSeq" id="WP_386275994.1">
    <property type="nucleotide sequence ID" value="NZ_JBHRWR010000009.1"/>
</dbReference>
<dbReference type="InterPro" id="IPR027843">
    <property type="entry name" value="DUF4440"/>
</dbReference>
<name>A0ABV7SD25_9ACTN</name>
<feature type="domain" description="DUF4440" evidence="1">
    <location>
        <begin position="2"/>
        <end position="84"/>
    </location>
</feature>
<evidence type="ECO:0000259" key="1">
    <source>
        <dbReference type="Pfam" id="PF14534"/>
    </source>
</evidence>
<comment type="caution">
    <text evidence="2">The sequence shown here is derived from an EMBL/GenBank/DDBJ whole genome shotgun (WGS) entry which is preliminary data.</text>
</comment>
<organism evidence="2 3">
    <name type="scientific">Streptomyces yaanensis</name>
    <dbReference type="NCBI Taxonomy" id="1142239"/>
    <lineage>
        <taxon>Bacteria</taxon>
        <taxon>Bacillati</taxon>
        <taxon>Actinomycetota</taxon>
        <taxon>Actinomycetes</taxon>
        <taxon>Kitasatosporales</taxon>
        <taxon>Streptomycetaceae</taxon>
        <taxon>Streptomyces</taxon>
    </lineage>
</organism>
<gene>
    <name evidence="2" type="ORF">ACFOZ0_16560</name>
</gene>
<reference evidence="3" key="1">
    <citation type="journal article" date="2019" name="Int. J. Syst. Evol. Microbiol.">
        <title>The Global Catalogue of Microorganisms (GCM) 10K type strain sequencing project: providing services to taxonomists for standard genome sequencing and annotation.</title>
        <authorList>
            <consortium name="The Broad Institute Genomics Platform"/>
            <consortium name="The Broad Institute Genome Sequencing Center for Infectious Disease"/>
            <person name="Wu L."/>
            <person name="Ma J."/>
        </authorList>
    </citation>
    <scope>NUCLEOTIDE SEQUENCE [LARGE SCALE GENOMIC DNA]</scope>
    <source>
        <strain evidence="3">CGMCC 4.7035</strain>
    </source>
</reference>
<accession>A0ABV7SD25</accession>
<proteinExistence type="predicted"/>
<dbReference type="SUPFAM" id="SSF54427">
    <property type="entry name" value="NTF2-like"/>
    <property type="match status" value="1"/>
</dbReference>
<dbReference type="Proteomes" id="UP001595701">
    <property type="component" value="Unassembled WGS sequence"/>
</dbReference>
<dbReference type="EMBL" id="JBHRWR010000009">
    <property type="protein sequence ID" value="MFC3574862.1"/>
    <property type="molecule type" value="Genomic_DNA"/>
</dbReference>
<dbReference type="Pfam" id="PF14534">
    <property type="entry name" value="DUF4440"/>
    <property type="match status" value="1"/>
</dbReference>
<evidence type="ECO:0000313" key="3">
    <source>
        <dbReference type="Proteomes" id="UP001595701"/>
    </source>
</evidence>
<dbReference type="Gene3D" id="3.10.450.50">
    <property type="match status" value="1"/>
</dbReference>
<sequence>MLDGGFTLTHITGYVQPKAEWLARMRAGRFVHHAIVEKDVTVEAEGDAARLVGRIVTDATVYGAHADWRLRLTMDYACEGGAWTALRAVATTR</sequence>